<comment type="cofactor">
    <cofactor evidence="1">
        <name>pyridoxal 5'-phosphate</name>
        <dbReference type="ChEBI" id="CHEBI:597326"/>
    </cofactor>
</comment>
<dbReference type="CDD" id="cd00610">
    <property type="entry name" value="OAT_like"/>
    <property type="match status" value="1"/>
</dbReference>
<evidence type="ECO:0000256" key="5">
    <source>
        <dbReference type="RuleBase" id="RU003560"/>
    </source>
</evidence>
<dbReference type="InterPro" id="IPR005814">
    <property type="entry name" value="Aminotrans_3"/>
</dbReference>
<dbReference type="GO" id="GO:0030170">
    <property type="term" value="F:pyridoxal phosphate binding"/>
    <property type="evidence" value="ECO:0007669"/>
    <property type="project" value="InterPro"/>
</dbReference>
<dbReference type="InterPro" id="IPR015424">
    <property type="entry name" value="PyrdxlP-dep_Trfase"/>
</dbReference>
<dbReference type="Gene3D" id="3.40.640.10">
    <property type="entry name" value="Type I PLP-dependent aspartate aminotransferase-like (Major domain)"/>
    <property type="match status" value="1"/>
</dbReference>
<evidence type="ECO:0000256" key="2">
    <source>
        <dbReference type="ARBA" id="ARBA00022576"/>
    </source>
</evidence>
<dbReference type="PANTHER" id="PTHR11986">
    <property type="entry name" value="AMINOTRANSFERASE CLASS III"/>
    <property type="match status" value="1"/>
</dbReference>
<dbReference type="FunFam" id="3.40.640.10:FF:000004">
    <property type="entry name" value="Acetylornithine aminotransferase"/>
    <property type="match status" value="1"/>
</dbReference>
<accession>A0A1X9MCP6</accession>
<evidence type="ECO:0000313" key="7">
    <source>
        <dbReference type="Proteomes" id="UP000193006"/>
    </source>
</evidence>
<sequence length="405" mass="44582">MSNWIERDQQAIMSTYGRLPIVIDRGEGNYLFDENGKKYLDLFTGLAVNILGHSHPAILEAMKQQAEKFLHISNYFYNKPAIVLAEKLVRNSVTGKVFFANSGAEATEAALKFVHKWSKEQSTERNGVVVFKRSFHGRTLGALKLTRQPGVYQDFPATDIPVFEVEPHNVEALEEVMVQHSPAALIVEPVLGSGGIVTLKEEYLREISNLCKKYGVLCCMDEIQTGVGRTGTFFAYQHAGIEPDVILFAKGIGGGLPLGGIIVAERYAHLFKPGDHGTTFGPSPLSAALGNAVIDELLVNGQLEKGNVVADFLHQQINNLKSKYPTQIVDVRGKGMMLGIVMNLDGSQVKEIQRQLLTDGLMVDVTQHTIIRLLPPLTLTNDEVQLFTEKLEEKIKAVVNANVSS</sequence>
<keyword evidence="3 6" id="KW-0808">Transferase</keyword>
<dbReference type="InterPro" id="IPR015421">
    <property type="entry name" value="PyrdxlP-dep_Trfase_major"/>
</dbReference>
<keyword evidence="4 5" id="KW-0663">Pyridoxal phosphate</keyword>
<dbReference type="PIRSF" id="PIRSF000521">
    <property type="entry name" value="Transaminase_4ab_Lys_Orn"/>
    <property type="match status" value="1"/>
</dbReference>
<gene>
    <name evidence="6" type="primary">argD_1</name>
    <name evidence="6" type="ORF">BkAM31D_15735</name>
</gene>
<dbReference type="RefSeq" id="WP_157076751.1">
    <property type="nucleotide sequence ID" value="NZ_CP020814.1"/>
</dbReference>
<keyword evidence="7" id="KW-1185">Reference proteome</keyword>
<dbReference type="InterPro" id="IPR049704">
    <property type="entry name" value="Aminotrans_3_PPA_site"/>
</dbReference>
<evidence type="ECO:0000256" key="1">
    <source>
        <dbReference type="ARBA" id="ARBA00001933"/>
    </source>
</evidence>
<dbReference type="GO" id="GO:0003992">
    <property type="term" value="F:N2-acetyl-L-ornithine:2-oxoglutarate 5-aminotransferase activity"/>
    <property type="evidence" value="ECO:0007669"/>
    <property type="project" value="UniProtKB-EC"/>
</dbReference>
<keyword evidence="2 6" id="KW-0032">Aminotransferase</keyword>
<dbReference type="EMBL" id="CP020814">
    <property type="protein sequence ID" value="ARK31188.1"/>
    <property type="molecule type" value="Genomic_DNA"/>
</dbReference>
<dbReference type="AlphaFoldDB" id="A0A1X9MCP6"/>
<dbReference type="KEGG" id="bkw:BkAM31D_15735"/>
<dbReference type="InterPro" id="IPR050103">
    <property type="entry name" value="Class-III_PLP-dep_AT"/>
</dbReference>
<evidence type="ECO:0000313" key="6">
    <source>
        <dbReference type="EMBL" id="ARK31188.1"/>
    </source>
</evidence>
<organism evidence="6 7">
    <name type="scientific">Halalkalibacter krulwichiae</name>
    <dbReference type="NCBI Taxonomy" id="199441"/>
    <lineage>
        <taxon>Bacteria</taxon>
        <taxon>Bacillati</taxon>
        <taxon>Bacillota</taxon>
        <taxon>Bacilli</taxon>
        <taxon>Bacillales</taxon>
        <taxon>Bacillaceae</taxon>
        <taxon>Halalkalibacter</taxon>
    </lineage>
</organism>
<comment type="similarity">
    <text evidence="5">Belongs to the class-III pyridoxal-phosphate-dependent aminotransferase family.</text>
</comment>
<dbReference type="STRING" id="199441.BkAM31D_15735"/>
<dbReference type="Proteomes" id="UP000193006">
    <property type="component" value="Chromosome"/>
</dbReference>
<dbReference type="GO" id="GO:0042802">
    <property type="term" value="F:identical protein binding"/>
    <property type="evidence" value="ECO:0007669"/>
    <property type="project" value="TreeGrafter"/>
</dbReference>
<protein>
    <submittedName>
        <fullName evidence="6">Acetylornithine aminotransferase</fullName>
        <ecNumber evidence="6">2.6.1.11</ecNumber>
    </submittedName>
</protein>
<dbReference type="SUPFAM" id="SSF53383">
    <property type="entry name" value="PLP-dependent transferases"/>
    <property type="match status" value="1"/>
</dbReference>
<reference evidence="6 7" key="1">
    <citation type="submission" date="2017-04" db="EMBL/GenBank/DDBJ databases">
        <title>Bacillus krulwichiae AM31D Genome sequencing and assembly.</title>
        <authorList>
            <person name="Krulwich T.A."/>
            <person name="Anastor L."/>
            <person name="Ehrlich R."/>
            <person name="Ehrlich G.D."/>
            <person name="Janto B."/>
        </authorList>
    </citation>
    <scope>NUCLEOTIDE SEQUENCE [LARGE SCALE GENOMIC DNA]</scope>
    <source>
        <strain evidence="6 7">AM31D</strain>
    </source>
</reference>
<name>A0A1X9MCP6_9BACI</name>
<dbReference type="NCBIfam" id="NF002325">
    <property type="entry name" value="PRK01278.1"/>
    <property type="match status" value="1"/>
</dbReference>
<dbReference type="InterPro" id="IPR015422">
    <property type="entry name" value="PyrdxlP-dep_Trfase_small"/>
</dbReference>
<dbReference type="PANTHER" id="PTHR11986:SF79">
    <property type="entry name" value="ACETYLORNITHINE AMINOTRANSFERASE, MITOCHONDRIAL"/>
    <property type="match status" value="1"/>
</dbReference>
<dbReference type="EC" id="2.6.1.11" evidence="6"/>
<dbReference type="Gene3D" id="3.90.1150.10">
    <property type="entry name" value="Aspartate Aminotransferase, domain 1"/>
    <property type="match status" value="1"/>
</dbReference>
<evidence type="ECO:0000256" key="3">
    <source>
        <dbReference type="ARBA" id="ARBA00022679"/>
    </source>
</evidence>
<dbReference type="Pfam" id="PF00202">
    <property type="entry name" value="Aminotran_3"/>
    <property type="match status" value="1"/>
</dbReference>
<proteinExistence type="inferred from homology"/>
<dbReference type="PROSITE" id="PS00600">
    <property type="entry name" value="AA_TRANSFER_CLASS_3"/>
    <property type="match status" value="1"/>
</dbReference>
<evidence type="ECO:0000256" key="4">
    <source>
        <dbReference type="ARBA" id="ARBA00022898"/>
    </source>
</evidence>